<evidence type="ECO:0000256" key="7">
    <source>
        <dbReference type="ARBA" id="ARBA00023136"/>
    </source>
</evidence>
<evidence type="ECO:0000256" key="4">
    <source>
        <dbReference type="ARBA" id="ARBA00022475"/>
    </source>
</evidence>
<evidence type="ECO:0000256" key="5">
    <source>
        <dbReference type="ARBA" id="ARBA00022692"/>
    </source>
</evidence>
<reference evidence="9 10" key="1">
    <citation type="submission" date="2018-05" db="EMBL/GenBank/DDBJ databases">
        <title>Genomic Encyclopedia of Type Strains, Phase IV (KMG-IV): sequencing the most valuable type-strain genomes for metagenomic binning, comparative biology and taxonomic classification.</title>
        <authorList>
            <person name="Goeker M."/>
        </authorList>
    </citation>
    <scope>NUCLEOTIDE SEQUENCE [LARGE SCALE GENOMIC DNA]</scope>
    <source>
        <strain evidence="9 10">DSM 28556</strain>
    </source>
</reference>
<name>A0A2V3W2V3_9BACI</name>
<protein>
    <submittedName>
        <fullName evidence="9">4-azaleucine resistance transporter AzlC</fullName>
    </submittedName>
</protein>
<dbReference type="InterPro" id="IPR011606">
    <property type="entry name" value="Brnchd-chn_aa_trnsp_permease"/>
</dbReference>
<dbReference type="EMBL" id="QJJQ01000005">
    <property type="protein sequence ID" value="PXW87411.1"/>
    <property type="molecule type" value="Genomic_DNA"/>
</dbReference>
<dbReference type="Proteomes" id="UP000247978">
    <property type="component" value="Unassembled WGS sequence"/>
</dbReference>
<feature type="transmembrane region" description="Helical" evidence="8">
    <location>
        <begin position="172"/>
        <end position="192"/>
    </location>
</feature>
<organism evidence="9 10">
    <name type="scientific">Pseudogracilibacillus auburnensis</name>
    <dbReference type="NCBI Taxonomy" id="1494959"/>
    <lineage>
        <taxon>Bacteria</taxon>
        <taxon>Bacillati</taxon>
        <taxon>Bacillota</taxon>
        <taxon>Bacilli</taxon>
        <taxon>Bacillales</taxon>
        <taxon>Bacillaceae</taxon>
        <taxon>Pseudogracilibacillus</taxon>
    </lineage>
</organism>
<evidence type="ECO:0000256" key="8">
    <source>
        <dbReference type="SAM" id="Phobius"/>
    </source>
</evidence>
<dbReference type="PANTHER" id="PTHR34979">
    <property type="entry name" value="INNER MEMBRANE PROTEIN YGAZ"/>
    <property type="match status" value="1"/>
</dbReference>
<keyword evidence="7 8" id="KW-0472">Membrane</keyword>
<dbReference type="OrthoDB" id="3177005at2"/>
<dbReference type="Pfam" id="PF03591">
    <property type="entry name" value="AzlC"/>
    <property type="match status" value="1"/>
</dbReference>
<dbReference type="AlphaFoldDB" id="A0A2V3W2V3"/>
<dbReference type="GO" id="GO:1903785">
    <property type="term" value="P:L-valine transmembrane transport"/>
    <property type="evidence" value="ECO:0007669"/>
    <property type="project" value="TreeGrafter"/>
</dbReference>
<evidence type="ECO:0000313" key="9">
    <source>
        <dbReference type="EMBL" id="PXW87411.1"/>
    </source>
</evidence>
<evidence type="ECO:0000313" key="10">
    <source>
        <dbReference type="Proteomes" id="UP000247978"/>
    </source>
</evidence>
<feature type="transmembrane region" description="Helical" evidence="8">
    <location>
        <begin position="222"/>
        <end position="238"/>
    </location>
</feature>
<feature type="transmembrane region" description="Helical" evidence="8">
    <location>
        <begin position="46"/>
        <end position="62"/>
    </location>
</feature>
<feature type="transmembrane region" description="Helical" evidence="8">
    <location>
        <begin position="139"/>
        <end position="160"/>
    </location>
</feature>
<dbReference type="RefSeq" id="WP_110395007.1">
    <property type="nucleotide sequence ID" value="NZ_JADIJL010000003.1"/>
</dbReference>
<feature type="transmembrane region" description="Helical" evidence="8">
    <location>
        <begin position="68"/>
        <end position="91"/>
    </location>
</feature>
<comment type="caution">
    <text evidence="9">The sequence shown here is derived from an EMBL/GenBank/DDBJ whole genome shotgun (WGS) entry which is preliminary data.</text>
</comment>
<keyword evidence="3" id="KW-0813">Transport</keyword>
<keyword evidence="4" id="KW-1003">Cell membrane</keyword>
<comment type="similarity">
    <text evidence="2">Belongs to the AzlC family.</text>
</comment>
<dbReference type="PANTHER" id="PTHR34979:SF1">
    <property type="entry name" value="INNER MEMBRANE PROTEIN YGAZ"/>
    <property type="match status" value="1"/>
</dbReference>
<feature type="transmembrane region" description="Helical" evidence="8">
    <location>
        <begin position="199"/>
        <end position="216"/>
    </location>
</feature>
<gene>
    <name evidence="9" type="ORF">DFR56_10550</name>
</gene>
<keyword evidence="6 8" id="KW-1133">Transmembrane helix</keyword>
<evidence type="ECO:0000256" key="6">
    <source>
        <dbReference type="ARBA" id="ARBA00022989"/>
    </source>
</evidence>
<sequence length="242" mass="26406">MVEENVQSLQEMNKKDSFVAGVHACLPTILGYLSIGFAAGVVEKTAGLSILEIALISLLMYAGSGQFIAASMIAASYSLTAIVMMIFFINLRHLLMSASMVPYFKNLTVKQNILIGSQITDETFGVATTEINNKNVNRYYWMLGLNLAAYINWVFANILGGLFGELISNPKALGIEFALPAMFAGLLILQLISRGKLRVDFIVIVISVILVAFIHLIIPGSWVVILATIIATTVGMLIQKWK</sequence>
<evidence type="ECO:0000256" key="2">
    <source>
        <dbReference type="ARBA" id="ARBA00010735"/>
    </source>
</evidence>
<accession>A0A2V3W2V3</accession>
<evidence type="ECO:0000256" key="1">
    <source>
        <dbReference type="ARBA" id="ARBA00004651"/>
    </source>
</evidence>
<comment type="subcellular location">
    <subcellularLocation>
        <location evidence="1">Cell membrane</location>
        <topology evidence="1">Multi-pass membrane protein</topology>
    </subcellularLocation>
</comment>
<keyword evidence="10" id="KW-1185">Reference proteome</keyword>
<feature type="transmembrane region" description="Helical" evidence="8">
    <location>
        <begin position="20"/>
        <end position="39"/>
    </location>
</feature>
<proteinExistence type="inferred from homology"/>
<keyword evidence="5 8" id="KW-0812">Transmembrane</keyword>
<dbReference type="GO" id="GO:0005886">
    <property type="term" value="C:plasma membrane"/>
    <property type="evidence" value="ECO:0007669"/>
    <property type="project" value="UniProtKB-SubCell"/>
</dbReference>
<evidence type="ECO:0000256" key="3">
    <source>
        <dbReference type="ARBA" id="ARBA00022448"/>
    </source>
</evidence>